<dbReference type="GO" id="GO:0046872">
    <property type="term" value="F:metal ion binding"/>
    <property type="evidence" value="ECO:0007669"/>
    <property type="project" value="UniProtKB-KW"/>
</dbReference>
<evidence type="ECO:0000256" key="2">
    <source>
        <dbReference type="ARBA" id="ARBA00022679"/>
    </source>
</evidence>
<dbReference type="SUPFAM" id="SSF53756">
    <property type="entry name" value="UDP-Glycosyltransferase/glycogen phosphorylase"/>
    <property type="match status" value="1"/>
</dbReference>
<keyword evidence="2" id="KW-0808">Transferase</keyword>
<dbReference type="OrthoDB" id="5835829at2759"/>
<dbReference type="Proteomes" id="UP000663829">
    <property type="component" value="Unassembled WGS sequence"/>
</dbReference>
<comment type="caution">
    <text evidence="6">The sequence shown here is derived from an EMBL/GenBank/DDBJ whole genome shotgun (WGS) entry which is preliminary data.</text>
</comment>
<feature type="domain" description="Erythromycin biosynthesis protein CIII-like C-terminal" evidence="4">
    <location>
        <begin position="461"/>
        <end position="556"/>
    </location>
</feature>
<evidence type="ECO:0000256" key="3">
    <source>
        <dbReference type="ARBA" id="ARBA00022723"/>
    </source>
</evidence>
<proteinExistence type="predicted"/>
<sequence length="572" mass="64532">DFNNDSNLDLAVANQFDDAVSSALFNISQATVSRIIISWTRFVYGVVQSIPIWPTKEQIQRLMPFEMKKNYPQVRVIVDCTEFELEQSSNPQAQQDTWSNYNNTNTAKGLVGITPNGVVSFIFFLYGGAVSDKALLNQRDDPSALMNLLQNGDIVMSDRGIQTSKSNVSLLMCYEEKRCAKKSFGVDTVEIDGDMDIIMSSTPEGIELRRNPSVFKLSLIKSIFLPLMETWFNEIETNIKDADLIVLSITSIILGMSAIEKHPGLKAIAIYPYPFTATNEFAPPMLNGKSESLFQWINSLKWKMSNYVLSSMYSDKINQLRTSINLPTIKLLDYYHNFVSNLATAAIYSKHLISRPLDWPENNHMVGPIINQSFPIDFKPSEDIIEFLEINEKEKKLLYIGVGSMLHMMFGEKEQFEFLTVVQTAVFNNNNCKAIVSLSGIKAKDLFLTNNDNNNIFYLKTNIPHAWLFPQLTAAIHHGGAGTTHTSLRFGLPTLILPFGADQPFNGDRVFINKLGPKPIPIRQINVKNLTNAMRDLLNTDEYQTNAKKIGELMAKENGLDQCIRLIETQFT</sequence>
<dbReference type="PANTHER" id="PTHR48050">
    <property type="entry name" value="STEROL 3-BETA-GLUCOSYLTRANSFERASE"/>
    <property type="match status" value="1"/>
</dbReference>
<dbReference type="EMBL" id="CAJOBC010003601">
    <property type="protein sequence ID" value="CAF3791986.1"/>
    <property type="molecule type" value="Genomic_DNA"/>
</dbReference>
<dbReference type="GO" id="GO:0016906">
    <property type="term" value="F:sterol 3-beta-glucosyltransferase activity"/>
    <property type="evidence" value="ECO:0007669"/>
    <property type="project" value="UniProtKB-ARBA"/>
</dbReference>
<dbReference type="Gene3D" id="3.40.50.2000">
    <property type="entry name" value="Glycogen Phosphorylase B"/>
    <property type="match status" value="2"/>
</dbReference>
<name>A0A814IBA7_9BILA</name>
<organism evidence="6 8">
    <name type="scientific">Didymodactylos carnosus</name>
    <dbReference type="NCBI Taxonomy" id="1234261"/>
    <lineage>
        <taxon>Eukaryota</taxon>
        <taxon>Metazoa</taxon>
        <taxon>Spiralia</taxon>
        <taxon>Gnathifera</taxon>
        <taxon>Rotifera</taxon>
        <taxon>Eurotatoria</taxon>
        <taxon>Bdelloidea</taxon>
        <taxon>Philodinida</taxon>
        <taxon>Philodinidae</taxon>
        <taxon>Didymodactylos</taxon>
    </lineage>
</organism>
<evidence type="ECO:0000256" key="1">
    <source>
        <dbReference type="ARBA" id="ARBA00001968"/>
    </source>
</evidence>
<dbReference type="CDD" id="cd03784">
    <property type="entry name" value="GT1_Gtf-like"/>
    <property type="match status" value="1"/>
</dbReference>
<dbReference type="Proteomes" id="UP000681722">
    <property type="component" value="Unassembled WGS sequence"/>
</dbReference>
<dbReference type="InterPro" id="IPR027806">
    <property type="entry name" value="HARBI1_dom"/>
</dbReference>
<evidence type="ECO:0008006" key="9">
    <source>
        <dbReference type="Google" id="ProtNLM"/>
    </source>
</evidence>
<dbReference type="EMBL" id="CAJNOQ010003601">
    <property type="protein sequence ID" value="CAF1020576.1"/>
    <property type="molecule type" value="Genomic_DNA"/>
</dbReference>
<evidence type="ECO:0000313" key="8">
    <source>
        <dbReference type="Proteomes" id="UP000663829"/>
    </source>
</evidence>
<dbReference type="Pfam" id="PF06722">
    <property type="entry name" value="EryCIII-like_C"/>
    <property type="match status" value="1"/>
</dbReference>
<evidence type="ECO:0000259" key="4">
    <source>
        <dbReference type="Pfam" id="PF06722"/>
    </source>
</evidence>
<reference evidence="6" key="1">
    <citation type="submission" date="2021-02" db="EMBL/GenBank/DDBJ databases">
        <authorList>
            <person name="Nowell W R."/>
        </authorList>
    </citation>
    <scope>NUCLEOTIDE SEQUENCE</scope>
</reference>
<dbReference type="FunFam" id="3.40.50.2000:FF:000009">
    <property type="entry name" value="Sterol 3-beta-glucosyltransferase UGT80A2"/>
    <property type="match status" value="1"/>
</dbReference>
<dbReference type="InterPro" id="IPR002213">
    <property type="entry name" value="UDP_glucos_trans"/>
</dbReference>
<comment type="cofactor">
    <cofactor evidence="1">
        <name>a divalent metal cation</name>
        <dbReference type="ChEBI" id="CHEBI:60240"/>
    </cofactor>
</comment>
<protein>
    <recommendedName>
        <fullName evidence="9">Glycosyltransferase</fullName>
    </recommendedName>
</protein>
<evidence type="ECO:0000313" key="7">
    <source>
        <dbReference type="EMBL" id="CAF3791986.1"/>
    </source>
</evidence>
<gene>
    <name evidence="6" type="ORF">GPM918_LOCUS14756</name>
    <name evidence="7" type="ORF">SRO942_LOCUS14756</name>
</gene>
<keyword evidence="3" id="KW-0479">Metal-binding</keyword>
<feature type="domain" description="DDE Tnp4" evidence="5">
    <location>
        <begin position="78"/>
        <end position="168"/>
    </location>
</feature>
<dbReference type="Pfam" id="PF13359">
    <property type="entry name" value="DDE_Tnp_4"/>
    <property type="match status" value="1"/>
</dbReference>
<dbReference type="InterPro" id="IPR010610">
    <property type="entry name" value="EryCIII-like_C"/>
</dbReference>
<keyword evidence="8" id="KW-1185">Reference proteome</keyword>
<feature type="non-terminal residue" evidence="6">
    <location>
        <position position="1"/>
    </location>
</feature>
<evidence type="ECO:0000313" key="6">
    <source>
        <dbReference type="EMBL" id="CAF1020576.1"/>
    </source>
</evidence>
<dbReference type="InterPro" id="IPR050426">
    <property type="entry name" value="Glycosyltransferase_28"/>
</dbReference>
<dbReference type="AlphaFoldDB" id="A0A814IBA7"/>
<evidence type="ECO:0000259" key="5">
    <source>
        <dbReference type="Pfam" id="PF13359"/>
    </source>
</evidence>
<dbReference type="PANTHER" id="PTHR48050:SF13">
    <property type="entry name" value="STEROL 3-BETA-GLUCOSYLTRANSFERASE UGT80A2"/>
    <property type="match status" value="1"/>
</dbReference>
<accession>A0A814IBA7</accession>